<name>A0A1B0BFR6_9MUSC</name>
<dbReference type="VEuPathDB" id="VectorBase:GPPI028608"/>
<accession>A0A1B0BFR6</accession>
<keyword evidence="1" id="KW-1133">Transmembrane helix</keyword>
<evidence type="ECO:0000313" key="3">
    <source>
        <dbReference type="Proteomes" id="UP000092460"/>
    </source>
</evidence>
<reference evidence="3" key="1">
    <citation type="submission" date="2015-01" db="EMBL/GenBank/DDBJ databases">
        <authorList>
            <person name="Aksoy S."/>
            <person name="Warren W."/>
            <person name="Wilson R.K."/>
        </authorList>
    </citation>
    <scope>NUCLEOTIDE SEQUENCE [LARGE SCALE GENOMIC DNA]</scope>
    <source>
        <strain evidence="3">IAEA</strain>
    </source>
</reference>
<feature type="transmembrane region" description="Helical" evidence="1">
    <location>
        <begin position="132"/>
        <end position="150"/>
    </location>
</feature>
<dbReference type="AlphaFoldDB" id="A0A1B0BFR6"/>
<evidence type="ECO:0000313" key="2">
    <source>
        <dbReference type="EnsemblMetazoa" id="GPPI028608-PA"/>
    </source>
</evidence>
<dbReference type="Proteomes" id="UP000092460">
    <property type="component" value="Unassembled WGS sequence"/>
</dbReference>
<proteinExistence type="predicted"/>
<keyword evidence="1" id="KW-0472">Membrane</keyword>
<dbReference type="EnsemblMetazoa" id="GPPI028608-RA">
    <property type="protein sequence ID" value="GPPI028608-PA"/>
    <property type="gene ID" value="GPPI028608"/>
</dbReference>
<keyword evidence="3" id="KW-1185">Reference proteome</keyword>
<sequence length="158" mass="17863">MQMTGIPGTGVSPKSISLTTTRLSTLVSRCVCIFRAFNNIFMYYLVCCKGWGRWGGGNGKKHSTVLVGIDNYGKHNIIEVQPPIALFNGLCVGCFRNELSIKINKKLKLVQPTYVFRCLSCFSVVLLHDLNLVKILLIILNILWKIVCFYQTRTMERV</sequence>
<protein>
    <submittedName>
        <fullName evidence="2">Uncharacterized protein</fullName>
    </submittedName>
</protein>
<evidence type="ECO:0000256" key="1">
    <source>
        <dbReference type="SAM" id="Phobius"/>
    </source>
</evidence>
<dbReference type="EMBL" id="JXJN01013639">
    <property type="status" value="NOT_ANNOTATED_CDS"/>
    <property type="molecule type" value="Genomic_DNA"/>
</dbReference>
<keyword evidence="1" id="KW-0812">Transmembrane</keyword>
<reference evidence="2" key="2">
    <citation type="submission" date="2020-05" db="UniProtKB">
        <authorList>
            <consortium name="EnsemblMetazoa"/>
        </authorList>
    </citation>
    <scope>IDENTIFICATION</scope>
    <source>
        <strain evidence="2">IAEA</strain>
    </source>
</reference>
<organism evidence="2 3">
    <name type="scientific">Glossina palpalis gambiensis</name>
    <dbReference type="NCBI Taxonomy" id="67801"/>
    <lineage>
        <taxon>Eukaryota</taxon>
        <taxon>Metazoa</taxon>
        <taxon>Ecdysozoa</taxon>
        <taxon>Arthropoda</taxon>
        <taxon>Hexapoda</taxon>
        <taxon>Insecta</taxon>
        <taxon>Pterygota</taxon>
        <taxon>Neoptera</taxon>
        <taxon>Endopterygota</taxon>
        <taxon>Diptera</taxon>
        <taxon>Brachycera</taxon>
        <taxon>Muscomorpha</taxon>
        <taxon>Hippoboscoidea</taxon>
        <taxon>Glossinidae</taxon>
        <taxon>Glossina</taxon>
    </lineage>
</organism>